<evidence type="ECO:0000313" key="2">
    <source>
        <dbReference type="Proteomes" id="UP001501469"/>
    </source>
</evidence>
<evidence type="ECO:0000313" key="1">
    <source>
        <dbReference type="EMBL" id="GAA4051152.1"/>
    </source>
</evidence>
<protein>
    <recommendedName>
        <fullName evidence="3">Mutarotase</fullName>
    </recommendedName>
</protein>
<dbReference type="Gene3D" id="3.90.1140.10">
    <property type="entry name" value="Cyclic phosphodiesterase"/>
    <property type="match status" value="1"/>
</dbReference>
<dbReference type="Proteomes" id="UP001501469">
    <property type="component" value="Unassembled WGS sequence"/>
</dbReference>
<dbReference type="EMBL" id="BAABDK010000032">
    <property type="protein sequence ID" value="GAA4051152.1"/>
    <property type="molecule type" value="Genomic_DNA"/>
</dbReference>
<comment type="caution">
    <text evidence="1">The sequence shown here is derived from an EMBL/GenBank/DDBJ whole genome shotgun (WGS) entry which is preliminary data.</text>
</comment>
<keyword evidence="2" id="KW-1185">Reference proteome</keyword>
<gene>
    <name evidence="1" type="ORF">GCM10022409_42400</name>
</gene>
<organism evidence="1 2">
    <name type="scientific">Hymenobacter glaciei</name>
    <dbReference type="NCBI Taxonomy" id="877209"/>
    <lineage>
        <taxon>Bacteria</taxon>
        <taxon>Pseudomonadati</taxon>
        <taxon>Bacteroidota</taxon>
        <taxon>Cytophagia</taxon>
        <taxon>Cytophagales</taxon>
        <taxon>Hymenobacteraceae</taxon>
        <taxon>Hymenobacter</taxon>
    </lineage>
</organism>
<dbReference type="RefSeq" id="WP_345058636.1">
    <property type="nucleotide sequence ID" value="NZ_BAABDK010000032.1"/>
</dbReference>
<sequence>MNPNLQAHYNAMREAAIQRLAQGDAELDPLIDYEANLRMGITLLTRPAASITAAIEAMLADFRLTEPEQYYYPASDIHLTILSIISCYSGFKLTDISSVEYVEALRNILHNVRPFTITFTGLTASPGGIMVQGFAADNALNGLRDELRLFFRASGFQQSIDQRYSIQTAHTTVLRFRSKLRNGPALLKKLEQYQYHPFGSFEVNVLELVYNDWYQRAANTVLLERYAL</sequence>
<dbReference type="SUPFAM" id="SSF55144">
    <property type="entry name" value="LigT-like"/>
    <property type="match status" value="1"/>
</dbReference>
<proteinExistence type="predicted"/>
<reference evidence="2" key="1">
    <citation type="journal article" date="2019" name="Int. J. Syst. Evol. Microbiol.">
        <title>The Global Catalogue of Microorganisms (GCM) 10K type strain sequencing project: providing services to taxonomists for standard genome sequencing and annotation.</title>
        <authorList>
            <consortium name="The Broad Institute Genomics Platform"/>
            <consortium name="The Broad Institute Genome Sequencing Center for Infectious Disease"/>
            <person name="Wu L."/>
            <person name="Ma J."/>
        </authorList>
    </citation>
    <scope>NUCLEOTIDE SEQUENCE [LARGE SCALE GENOMIC DNA]</scope>
    <source>
        <strain evidence="2">JCM 17225</strain>
    </source>
</reference>
<evidence type="ECO:0008006" key="3">
    <source>
        <dbReference type="Google" id="ProtNLM"/>
    </source>
</evidence>
<name>A0ABP7URW2_9BACT</name>
<dbReference type="InterPro" id="IPR009097">
    <property type="entry name" value="Cyclic_Pdiesterase"/>
</dbReference>
<accession>A0ABP7URW2</accession>